<evidence type="ECO:0000313" key="1">
    <source>
        <dbReference type="EMBL" id="RHW28495.1"/>
    </source>
</evidence>
<dbReference type="AlphaFoldDB" id="A0A417Y7D2"/>
<dbReference type="RefSeq" id="WP_118921800.1">
    <property type="nucleotide sequence ID" value="NZ_QXGH01000009.1"/>
</dbReference>
<name>A0A417Y7D2_9ACTN</name>
<keyword evidence="2" id="KW-1185">Reference proteome</keyword>
<dbReference type="Proteomes" id="UP000283644">
    <property type="component" value="Unassembled WGS sequence"/>
</dbReference>
<organism evidence="1 2">
    <name type="scientific">Nocardioides immobilis</name>
    <dbReference type="NCBI Taxonomy" id="2049295"/>
    <lineage>
        <taxon>Bacteria</taxon>
        <taxon>Bacillati</taxon>
        <taxon>Actinomycetota</taxon>
        <taxon>Actinomycetes</taxon>
        <taxon>Propionibacteriales</taxon>
        <taxon>Nocardioidaceae</taxon>
        <taxon>Nocardioides</taxon>
    </lineage>
</organism>
<comment type="caution">
    <text evidence="1">The sequence shown here is derived from an EMBL/GenBank/DDBJ whole genome shotgun (WGS) entry which is preliminary data.</text>
</comment>
<sequence length="419" mass="45749">MNTLLLAALPTAARPTIPSTTADHQGMVEVMAWDDLRGGFNFYRTMPGTTAWVFAGNSRHALVGASRNHGPFESHRNGHFLFKEFKSPWVHWHSPFATVRSSVLAAQGLENHPWVARLEPGGAYTLEERAARPLIRRWTRTRVEQILAGQSEETPGRMLEQLVDTLTVNLVSSFTRGADAVRPAVQVDLPGTFFVDADLLEQVGLVRPPALAVDAPLYAGSLTANGVHLADEDSFRQAGDTHFAFVVPERANEDVVTIGQALEAGLLTRRLVACLLMVDFPNPVFSNRRRALLVHISRVPFDGSGETYSTAVGQAIATSPNATSDDSPEAEFARWWQLGDDFAPTMDQALSEYYSALQGALAGQDGVTAVFRLADARREHVKTMPIAESALLFPTPAQAAMPLRMTPQAEVVPEEEDLS</sequence>
<dbReference type="EMBL" id="QXGH01000009">
    <property type="protein sequence ID" value="RHW28495.1"/>
    <property type="molecule type" value="Genomic_DNA"/>
</dbReference>
<reference evidence="1 2" key="1">
    <citation type="submission" date="2018-09" db="EMBL/GenBank/DDBJ databases">
        <title>Genome sequencing of Nocardioides immobilis CCTCC AB 2017083 for comparison to Nocardioides silvaticus.</title>
        <authorList>
            <person name="Li C."/>
            <person name="Wang G."/>
        </authorList>
    </citation>
    <scope>NUCLEOTIDE SEQUENCE [LARGE SCALE GENOMIC DNA]</scope>
    <source>
        <strain evidence="1 2">CCTCC AB 2017083</strain>
    </source>
</reference>
<gene>
    <name evidence="1" type="ORF">D0Z08_01060</name>
</gene>
<proteinExistence type="predicted"/>
<accession>A0A417Y7D2</accession>
<protein>
    <submittedName>
        <fullName evidence="1">Uncharacterized protein</fullName>
    </submittedName>
</protein>
<dbReference type="OrthoDB" id="3653866at2"/>
<evidence type="ECO:0000313" key="2">
    <source>
        <dbReference type="Proteomes" id="UP000283644"/>
    </source>
</evidence>